<evidence type="ECO:0000259" key="3">
    <source>
        <dbReference type="PROSITE" id="PS50072"/>
    </source>
</evidence>
<evidence type="ECO:0000256" key="1">
    <source>
        <dbReference type="ARBA" id="ARBA00002388"/>
    </source>
</evidence>
<comment type="caution">
    <text evidence="4">The sequence shown here is derived from an EMBL/GenBank/DDBJ whole genome shotgun (WGS) entry which is preliminary data.</text>
</comment>
<dbReference type="EMBL" id="VCQV01000010">
    <property type="protein sequence ID" value="TWP36704.1"/>
    <property type="molecule type" value="Genomic_DNA"/>
</dbReference>
<name>A0A563E4A5_9MICO</name>
<reference evidence="4 5" key="2">
    <citation type="submission" date="2019-08" db="EMBL/GenBank/DDBJ databases">
        <title>Jejuicoccus antrihumi gen. nov., sp. nov., a new member of the family Dermacoccaceae isolated from a cave.</title>
        <authorList>
            <person name="Schumann P."/>
            <person name="Kim I.S."/>
        </authorList>
    </citation>
    <scope>NUCLEOTIDE SEQUENCE [LARGE SCALE GENOMIC DNA]</scope>
    <source>
        <strain evidence="4 5">C5-26</strain>
    </source>
</reference>
<sequence length="219" mass="22362">MGLAGCSSTPATGSSSAQLTAKSAAPGSLHCAKPPAHPSTAQQEKLPDKSIAAGKTFQATISTTCGPITVQLDGTKAPQAVASFLQLAKGYWDNSPCHRLTTAGIYVLQCGDPTGTGSGTPGYGFGIENAPADNAYPAGTLAMARTQSATGNGGQFFFVYRDSTISPDQYGGYTIFGQVTTGLNVLKDLADEGTSTKTGDGPPKQPISILKITVIQKKA</sequence>
<evidence type="ECO:0000313" key="4">
    <source>
        <dbReference type="EMBL" id="TWP36704.1"/>
    </source>
</evidence>
<dbReference type="GO" id="GO:0003755">
    <property type="term" value="F:peptidyl-prolyl cis-trans isomerase activity"/>
    <property type="evidence" value="ECO:0007669"/>
    <property type="project" value="InterPro"/>
</dbReference>
<accession>A0A563E4A5</accession>
<evidence type="ECO:0000256" key="2">
    <source>
        <dbReference type="SAM" id="MobiDB-lite"/>
    </source>
</evidence>
<dbReference type="PANTHER" id="PTHR45625">
    <property type="entry name" value="PEPTIDYL-PROLYL CIS-TRANS ISOMERASE-RELATED"/>
    <property type="match status" value="1"/>
</dbReference>
<feature type="compositionally biased region" description="Polar residues" evidence="2">
    <location>
        <begin position="1"/>
        <end position="21"/>
    </location>
</feature>
<dbReference type="InterPro" id="IPR029000">
    <property type="entry name" value="Cyclophilin-like_dom_sf"/>
</dbReference>
<feature type="domain" description="PPIase cyclophilin-type" evidence="3">
    <location>
        <begin position="66"/>
        <end position="214"/>
    </location>
</feature>
<dbReference type="OrthoDB" id="5507614at2"/>
<dbReference type="InterPro" id="IPR002130">
    <property type="entry name" value="Cyclophilin-type_PPIase_dom"/>
</dbReference>
<gene>
    <name evidence="4" type="ORF">FGL98_09510</name>
</gene>
<feature type="region of interest" description="Disordered" evidence="2">
    <location>
        <begin position="1"/>
        <end position="46"/>
    </location>
</feature>
<dbReference type="Proteomes" id="UP000320244">
    <property type="component" value="Unassembled WGS sequence"/>
</dbReference>
<dbReference type="SUPFAM" id="SSF50891">
    <property type="entry name" value="Cyclophilin-like"/>
    <property type="match status" value="1"/>
</dbReference>
<keyword evidence="5" id="KW-1185">Reference proteome</keyword>
<dbReference type="Gene3D" id="2.40.100.10">
    <property type="entry name" value="Cyclophilin-like"/>
    <property type="match status" value="1"/>
</dbReference>
<protein>
    <submittedName>
        <fullName evidence="4">Peptidylprolyl isomerase</fullName>
    </submittedName>
</protein>
<comment type="function">
    <text evidence="1">PPIases accelerate the folding of proteins. It catalyzes the cis-trans isomerization of proline imidic peptide bonds in oligopeptides.</text>
</comment>
<dbReference type="InterPro" id="IPR044666">
    <property type="entry name" value="Cyclophilin_A-like"/>
</dbReference>
<dbReference type="Pfam" id="PF00160">
    <property type="entry name" value="Pro_isomerase"/>
    <property type="match status" value="1"/>
</dbReference>
<organism evidence="4 5">
    <name type="scientific">Leekyejoonella antrihumi</name>
    <dbReference type="NCBI Taxonomy" id="1660198"/>
    <lineage>
        <taxon>Bacteria</taxon>
        <taxon>Bacillati</taxon>
        <taxon>Actinomycetota</taxon>
        <taxon>Actinomycetes</taxon>
        <taxon>Micrococcales</taxon>
        <taxon>Dermacoccaceae</taxon>
        <taxon>Leekyejoonella</taxon>
    </lineage>
</organism>
<dbReference type="PROSITE" id="PS50072">
    <property type="entry name" value="CSA_PPIASE_2"/>
    <property type="match status" value="1"/>
</dbReference>
<dbReference type="AlphaFoldDB" id="A0A563E4A5"/>
<reference evidence="4 5" key="1">
    <citation type="submission" date="2019-05" db="EMBL/GenBank/DDBJ databases">
        <authorList>
            <person name="Lee S.D."/>
        </authorList>
    </citation>
    <scope>NUCLEOTIDE SEQUENCE [LARGE SCALE GENOMIC DNA]</scope>
    <source>
        <strain evidence="4 5">C5-26</strain>
    </source>
</reference>
<proteinExistence type="predicted"/>
<dbReference type="PANTHER" id="PTHR45625:SF3">
    <property type="entry name" value="PEPTIDYL-PROLYL CIS-TRANS ISOMERASE B-RELATED"/>
    <property type="match status" value="1"/>
</dbReference>
<evidence type="ECO:0000313" key="5">
    <source>
        <dbReference type="Proteomes" id="UP000320244"/>
    </source>
</evidence>
<keyword evidence="4" id="KW-0413">Isomerase</keyword>